<dbReference type="Proteomes" id="UP001497623">
    <property type="component" value="Unassembled WGS sequence"/>
</dbReference>
<sequence>HKFANHVTDVTILNCYNIYLVKTGNKKLKLREFQYNLVYQLLEKYGEIQTSEKGKRMTYPPERLQAKNFISRHYLDANETVNGRKVQRACYVCQNTVREPKKRKMVSTKCVECDIPMCLGSCFKNFHTMKKY</sequence>
<feature type="domain" description="PiggyBac transposable element-derived protein 4 C-terminal zinc-finger" evidence="1">
    <location>
        <begin position="82"/>
        <end position="127"/>
    </location>
</feature>
<gene>
    <name evidence="2" type="ORF">MNOR_LOCUS32292</name>
</gene>
<dbReference type="AlphaFoldDB" id="A0AAV2S4Q3"/>
<reference evidence="2 3" key="1">
    <citation type="submission" date="2024-05" db="EMBL/GenBank/DDBJ databases">
        <authorList>
            <person name="Wallberg A."/>
        </authorList>
    </citation>
    <scope>NUCLEOTIDE SEQUENCE [LARGE SCALE GENOMIC DNA]</scope>
</reference>
<comment type="caution">
    <text evidence="2">The sequence shown here is derived from an EMBL/GenBank/DDBJ whole genome shotgun (WGS) entry which is preliminary data.</text>
</comment>
<proteinExistence type="predicted"/>
<accession>A0AAV2S4Q3</accession>
<protein>
    <recommendedName>
        <fullName evidence="1">PiggyBac transposable element-derived protein 4 C-terminal zinc-finger domain-containing protein</fullName>
    </recommendedName>
</protein>
<dbReference type="EMBL" id="CAXKWB010043598">
    <property type="protein sequence ID" value="CAL4159554.1"/>
    <property type="molecule type" value="Genomic_DNA"/>
</dbReference>
<evidence type="ECO:0000259" key="1">
    <source>
        <dbReference type="Pfam" id="PF13842"/>
    </source>
</evidence>
<feature type="non-terminal residue" evidence="2">
    <location>
        <position position="1"/>
    </location>
</feature>
<keyword evidence="3" id="KW-1185">Reference proteome</keyword>
<evidence type="ECO:0000313" key="3">
    <source>
        <dbReference type="Proteomes" id="UP001497623"/>
    </source>
</evidence>
<evidence type="ECO:0000313" key="2">
    <source>
        <dbReference type="EMBL" id="CAL4159554.1"/>
    </source>
</evidence>
<organism evidence="2 3">
    <name type="scientific">Meganyctiphanes norvegica</name>
    <name type="common">Northern krill</name>
    <name type="synonym">Thysanopoda norvegica</name>
    <dbReference type="NCBI Taxonomy" id="48144"/>
    <lineage>
        <taxon>Eukaryota</taxon>
        <taxon>Metazoa</taxon>
        <taxon>Ecdysozoa</taxon>
        <taxon>Arthropoda</taxon>
        <taxon>Crustacea</taxon>
        <taxon>Multicrustacea</taxon>
        <taxon>Malacostraca</taxon>
        <taxon>Eumalacostraca</taxon>
        <taxon>Eucarida</taxon>
        <taxon>Euphausiacea</taxon>
        <taxon>Euphausiidae</taxon>
        <taxon>Meganyctiphanes</taxon>
    </lineage>
</organism>
<dbReference type="InterPro" id="IPR032718">
    <property type="entry name" value="PGBD4_Znf_C"/>
</dbReference>
<name>A0AAV2S4Q3_MEGNR</name>
<dbReference type="Pfam" id="PF13842">
    <property type="entry name" value="zf-Tnp_2"/>
    <property type="match status" value="1"/>
</dbReference>
<feature type="non-terminal residue" evidence="2">
    <location>
        <position position="132"/>
    </location>
</feature>